<accession>A0A381QNS7</accession>
<evidence type="ECO:0000256" key="1">
    <source>
        <dbReference type="ARBA" id="ARBA00010528"/>
    </source>
</evidence>
<feature type="region of interest" description="Disordered" evidence="4">
    <location>
        <begin position="231"/>
        <end position="298"/>
    </location>
</feature>
<dbReference type="GO" id="GO:0003735">
    <property type="term" value="F:structural constituent of ribosome"/>
    <property type="evidence" value="ECO:0007669"/>
    <property type="project" value="InterPro"/>
</dbReference>
<gene>
    <name evidence="5" type="ORF">METZ01_LOCUS33584</name>
</gene>
<comment type="similarity">
    <text evidence="1">Belongs to the universal ribosomal protein uL4 family.</text>
</comment>
<keyword evidence="2" id="KW-0689">Ribosomal protein</keyword>
<organism evidence="5">
    <name type="scientific">marine metagenome</name>
    <dbReference type="NCBI Taxonomy" id="408172"/>
    <lineage>
        <taxon>unclassified sequences</taxon>
        <taxon>metagenomes</taxon>
        <taxon>ecological metagenomes</taxon>
    </lineage>
</organism>
<feature type="region of interest" description="Disordered" evidence="4">
    <location>
        <begin position="13"/>
        <end position="37"/>
    </location>
</feature>
<dbReference type="GO" id="GO:1990904">
    <property type="term" value="C:ribonucleoprotein complex"/>
    <property type="evidence" value="ECO:0007669"/>
    <property type="project" value="UniProtKB-KW"/>
</dbReference>
<evidence type="ECO:0000313" key="5">
    <source>
        <dbReference type="EMBL" id="SUZ80730.1"/>
    </source>
</evidence>
<feature type="compositionally biased region" description="Basic residues" evidence="4">
    <location>
        <begin position="25"/>
        <end position="36"/>
    </location>
</feature>
<evidence type="ECO:0000256" key="3">
    <source>
        <dbReference type="ARBA" id="ARBA00023274"/>
    </source>
</evidence>
<dbReference type="InterPro" id="IPR023574">
    <property type="entry name" value="Ribosomal_uL4_dom_sf"/>
</dbReference>
<dbReference type="Gene3D" id="3.40.1370.10">
    <property type="match status" value="1"/>
</dbReference>
<evidence type="ECO:0000256" key="4">
    <source>
        <dbReference type="SAM" id="MobiDB-lite"/>
    </source>
</evidence>
<protein>
    <recommendedName>
        <fullName evidence="6">50S ribosomal protein L4</fullName>
    </recommendedName>
</protein>
<dbReference type="InterPro" id="IPR002136">
    <property type="entry name" value="Ribosomal_uL4"/>
</dbReference>
<name>A0A381QNS7_9ZZZZ</name>
<evidence type="ECO:0000256" key="2">
    <source>
        <dbReference type="ARBA" id="ARBA00022980"/>
    </source>
</evidence>
<dbReference type="GO" id="GO:0005840">
    <property type="term" value="C:ribosome"/>
    <property type="evidence" value="ECO:0007669"/>
    <property type="project" value="UniProtKB-KW"/>
</dbReference>
<feature type="compositionally biased region" description="Basic residues" evidence="4">
    <location>
        <begin position="202"/>
        <end position="213"/>
    </location>
</feature>
<dbReference type="EMBL" id="UINC01001439">
    <property type="protein sequence ID" value="SUZ80730.1"/>
    <property type="molecule type" value="Genomic_DNA"/>
</dbReference>
<dbReference type="HAMAP" id="MF_01328_B">
    <property type="entry name" value="Ribosomal_uL4_B"/>
    <property type="match status" value="1"/>
</dbReference>
<sequence length="354" mass="37982">VIKAYLANQRQGTAAAKSRSQVKGGARKPWRQKGTGRARAGTIRAAQFTGGGVAFPPIPHSWRERVPRKVRALARRSAFNSRAQRDRVVVVDSLEFDAPKTKKLVEMLGALGAEGKALILTDGAKENVYLSSRNLESVIVRPFGEESAYDILWANFLVIEKAALEGAEPSAMDEAAMESRSRGEPAVRARERAAEEEQAERRKARPGHGGKSRKVLEVEVGAEILPERKVASDAKAGATAKSKAKPKAETKPKAKPKAEAKPETKSDTKAEAAPKEKQAKAAPKKVPPTAASGSELDLSSIKLPNVGDLAAFLAQFDDDSDIKTLKARDSRKTAVAHYDARLAELSGAPKGKKG</sequence>
<feature type="region of interest" description="Disordered" evidence="4">
    <location>
        <begin position="168"/>
        <end position="215"/>
    </location>
</feature>
<keyword evidence="3" id="KW-0687">Ribonucleoprotein</keyword>
<feature type="compositionally biased region" description="Basic and acidic residues" evidence="4">
    <location>
        <begin position="177"/>
        <end position="201"/>
    </location>
</feature>
<dbReference type="NCBIfam" id="TIGR03953">
    <property type="entry name" value="rplD_bact"/>
    <property type="match status" value="1"/>
</dbReference>
<proteinExistence type="inferred from homology"/>
<dbReference type="AlphaFoldDB" id="A0A381QNS7"/>
<evidence type="ECO:0008006" key="6">
    <source>
        <dbReference type="Google" id="ProtNLM"/>
    </source>
</evidence>
<dbReference type="Pfam" id="PF00573">
    <property type="entry name" value="Ribosomal_L4"/>
    <property type="match status" value="1"/>
</dbReference>
<dbReference type="PANTHER" id="PTHR10746">
    <property type="entry name" value="50S RIBOSOMAL PROTEIN L4"/>
    <property type="match status" value="1"/>
</dbReference>
<feature type="non-terminal residue" evidence="5">
    <location>
        <position position="1"/>
    </location>
</feature>
<dbReference type="SUPFAM" id="SSF52166">
    <property type="entry name" value="Ribosomal protein L4"/>
    <property type="match status" value="1"/>
</dbReference>
<feature type="compositionally biased region" description="Basic and acidic residues" evidence="4">
    <location>
        <begin position="246"/>
        <end position="279"/>
    </location>
</feature>
<reference evidence="5" key="1">
    <citation type="submission" date="2018-05" db="EMBL/GenBank/DDBJ databases">
        <authorList>
            <person name="Lanie J.A."/>
            <person name="Ng W.-L."/>
            <person name="Kazmierczak K.M."/>
            <person name="Andrzejewski T.M."/>
            <person name="Davidsen T.M."/>
            <person name="Wayne K.J."/>
            <person name="Tettelin H."/>
            <person name="Glass J.I."/>
            <person name="Rusch D."/>
            <person name="Podicherti R."/>
            <person name="Tsui H.-C.T."/>
            <person name="Winkler M.E."/>
        </authorList>
    </citation>
    <scope>NUCLEOTIDE SEQUENCE</scope>
</reference>
<dbReference type="InterPro" id="IPR013005">
    <property type="entry name" value="Ribosomal_uL4-like"/>
</dbReference>
<dbReference type="PANTHER" id="PTHR10746:SF6">
    <property type="entry name" value="LARGE RIBOSOMAL SUBUNIT PROTEIN UL4M"/>
    <property type="match status" value="1"/>
</dbReference>
<dbReference type="GO" id="GO:0006412">
    <property type="term" value="P:translation"/>
    <property type="evidence" value="ECO:0007669"/>
    <property type="project" value="InterPro"/>
</dbReference>